<dbReference type="PROSITE" id="PS50110">
    <property type="entry name" value="RESPONSE_REGULATORY"/>
    <property type="match status" value="1"/>
</dbReference>
<organism evidence="8 9">
    <name type="scientific">Thermoflavifilum aggregans</name>
    <dbReference type="NCBI Taxonomy" id="454188"/>
    <lineage>
        <taxon>Bacteria</taxon>
        <taxon>Pseudomonadati</taxon>
        <taxon>Bacteroidota</taxon>
        <taxon>Chitinophagia</taxon>
        <taxon>Chitinophagales</taxon>
        <taxon>Chitinophagaceae</taxon>
        <taxon>Thermoflavifilum</taxon>
    </lineage>
</organism>
<dbReference type="GO" id="GO:0000156">
    <property type="term" value="F:phosphorelay response regulator activity"/>
    <property type="evidence" value="ECO:0007669"/>
    <property type="project" value="TreeGrafter"/>
</dbReference>
<dbReference type="InterPro" id="IPR011006">
    <property type="entry name" value="CheY-like_superfamily"/>
</dbReference>
<proteinExistence type="predicted"/>
<gene>
    <name evidence="8" type="ORF">BXY57_2424</name>
</gene>
<feature type="modified residue" description="4-aspartylphosphate" evidence="6">
    <location>
        <position position="52"/>
    </location>
</feature>
<dbReference type="OrthoDB" id="9789181at2"/>
<keyword evidence="5" id="KW-0804">Transcription</keyword>
<dbReference type="Proteomes" id="UP000230000">
    <property type="component" value="Unassembled WGS sequence"/>
</dbReference>
<name>A0A2M9CXZ3_9BACT</name>
<dbReference type="CDD" id="cd17574">
    <property type="entry name" value="REC_OmpR"/>
    <property type="match status" value="1"/>
</dbReference>
<reference evidence="8 9" key="1">
    <citation type="submission" date="2017-11" db="EMBL/GenBank/DDBJ databases">
        <title>Genomic Encyclopedia of Archaeal and Bacterial Type Strains, Phase II (KMG-II): From Individual Species to Whole Genera.</title>
        <authorList>
            <person name="Goeker M."/>
        </authorList>
    </citation>
    <scope>NUCLEOTIDE SEQUENCE [LARGE SCALE GENOMIC DNA]</scope>
    <source>
        <strain evidence="8 9">DSM 27268</strain>
    </source>
</reference>
<evidence type="ECO:0000256" key="3">
    <source>
        <dbReference type="ARBA" id="ARBA00023015"/>
    </source>
</evidence>
<keyword evidence="1 6" id="KW-0597">Phosphoprotein</keyword>
<evidence type="ECO:0000313" key="9">
    <source>
        <dbReference type="Proteomes" id="UP000230000"/>
    </source>
</evidence>
<keyword evidence="3" id="KW-0805">Transcription regulation</keyword>
<keyword evidence="9" id="KW-1185">Reference proteome</keyword>
<dbReference type="Pfam" id="PF00072">
    <property type="entry name" value="Response_reg"/>
    <property type="match status" value="1"/>
</dbReference>
<dbReference type="SMART" id="SM00448">
    <property type="entry name" value="REC"/>
    <property type="match status" value="1"/>
</dbReference>
<evidence type="ECO:0000259" key="7">
    <source>
        <dbReference type="PROSITE" id="PS50110"/>
    </source>
</evidence>
<dbReference type="PANTHER" id="PTHR48111">
    <property type="entry name" value="REGULATOR OF RPOS"/>
    <property type="match status" value="1"/>
</dbReference>
<evidence type="ECO:0000256" key="1">
    <source>
        <dbReference type="ARBA" id="ARBA00022553"/>
    </source>
</evidence>
<dbReference type="Gene3D" id="3.40.50.2300">
    <property type="match status" value="1"/>
</dbReference>
<dbReference type="InterPro" id="IPR001789">
    <property type="entry name" value="Sig_transdc_resp-reg_receiver"/>
</dbReference>
<protein>
    <submittedName>
        <fullName evidence="8">Response regulator receiver domain-containing protein</fullName>
    </submittedName>
</protein>
<dbReference type="AlphaFoldDB" id="A0A2M9CXZ3"/>
<keyword evidence="4" id="KW-0238">DNA-binding</keyword>
<accession>A0A2M9CXZ3</accession>
<dbReference type="SUPFAM" id="SSF52172">
    <property type="entry name" value="CheY-like"/>
    <property type="match status" value="1"/>
</dbReference>
<dbReference type="GO" id="GO:0006355">
    <property type="term" value="P:regulation of DNA-templated transcription"/>
    <property type="evidence" value="ECO:0007669"/>
    <property type="project" value="TreeGrafter"/>
</dbReference>
<dbReference type="PANTHER" id="PTHR48111:SF1">
    <property type="entry name" value="TWO-COMPONENT RESPONSE REGULATOR ORR33"/>
    <property type="match status" value="1"/>
</dbReference>
<dbReference type="RefSeq" id="WP_100315220.1">
    <property type="nucleotide sequence ID" value="NZ_PGFG01000001.1"/>
</dbReference>
<sequence>MKKIMIVEDDPLLLKTLGQVLKKEGYEVILCENGKRATEQFQVVKPDLLITDIYMPELHGTELVKQVRQQFESQIPILILTASGEEESVLEAFRLGANDYVTKPFNPRELSLRVRRLLN</sequence>
<keyword evidence="2" id="KW-0902">Two-component regulatory system</keyword>
<comment type="caution">
    <text evidence="8">The sequence shown here is derived from an EMBL/GenBank/DDBJ whole genome shotgun (WGS) entry which is preliminary data.</text>
</comment>
<dbReference type="EMBL" id="PGFG01000001">
    <property type="protein sequence ID" value="PJJ76791.1"/>
    <property type="molecule type" value="Genomic_DNA"/>
</dbReference>
<evidence type="ECO:0000313" key="8">
    <source>
        <dbReference type="EMBL" id="PJJ76791.1"/>
    </source>
</evidence>
<dbReference type="GO" id="GO:0000976">
    <property type="term" value="F:transcription cis-regulatory region binding"/>
    <property type="evidence" value="ECO:0007669"/>
    <property type="project" value="TreeGrafter"/>
</dbReference>
<feature type="domain" description="Response regulatory" evidence="7">
    <location>
        <begin position="3"/>
        <end position="118"/>
    </location>
</feature>
<evidence type="ECO:0000256" key="4">
    <source>
        <dbReference type="ARBA" id="ARBA00023125"/>
    </source>
</evidence>
<dbReference type="InterPro" id="IPR039420">
    <property type="entry name" value="WalR-like"/>
</dbReference>
<evidence type="ECO:0000256" key="5">
    <source>
        <dbReference type="ARBA" id="ARBA00023163"/>
    </source>
</evidence>
<evidence type="ECO:0000256" key="6">
    <source>
        <dbReference type="PROSITE-ProRule" id="PRU00169"/>
    </source>
</evidence>
<dbReference type="GO" id="GO:0032993">
    <property type="term" value="C:protein-DNA complex"/>
    <property type="evidence" value="ECO:0007669"/>
    <property type="project" value="TreeGrafter"/>
</dbReference>
<evidence type="ECO:0000256" key="2">
    <source>
        <dbReference type="ARBA" id="ARBA00023012"/>
    </source>
</evidence>
<dbReference type="GO" id="GO:0005829">
    <property type="term" value="C:cytosol"/>
    <property type="evidence" value="ECO:0007669"/>
    <property type="project" value="TreeGrafter"/>
</dbReference>